<dbReference type="PANTHER" id="PTHR42959">
    <property type="entry name" value="CARBAMOYLTRANSFERASE"/>
    <property type="match status" value="1"/>
</dbReference>
<accession>A0A0U0WE12</accession>
<dbReference type="InterPro" id="IPR001347">
    <property type="entry name" value="SIS_dom"/>
</dbReference>
<evidence type="ECO:0000259" key="3">
    <source>
        <dbReference type="PROSITE" id="PS51464"/>
    </source>
</evidence>
<feature type="active site" evidence="1">
    <location>
        <position position="33"/>
    </location>
</feature>
<feature type="active site" evidence="1">
    <location>
        <position position="51"/>
    </location>
</feature>
<dbReference type="PROSITE" id="PS51160">
    <property type="entry name" value="ACYLPHOSPHATASE_3"/>
    <property type="match status" value="1"/>
</dbReference>
<name>A0A0U0WE12_MYCBE</name>
<evidence type="ECO:0000256" key="1">
    <source>
        <dbReference type="PROSITE-ProRule" id="PRU00520"/>
    </source>
</evidence>
<dbReference type="GO" id="GO:0097367">
    <property type="term" value="F:carbohydrate derivative binding"/>
    <property type="evidence" value="ECO:0007669"/>
    <property type="project" value="InterPro"/>
</dbReference>
<keyword evidence="1" id="KW-0378">Hydrolase</keyword>
<evidence type="ECO:0000313" key="4">
    <source>
        <dbReference type="EMBL" id="CPR12555.1"/>
    </source>
</evidence>
<protein>
    <recommendedName>
        <fullName evidence="1">acylphosphatase</fullName>
        <ecNumber evidence="1">3.6.1.7</ecNumber>
    </recommendedName>
</protein>
<dbReference type="GO" id="GO:0051604">
    <property type="term" value="P:protein maturation"/>
    <property type="evidence" value="ECO:0007669"/>
    <property type="project" value="TreeGrafter"/>
</dbReference>
<evidence type="ECO:0000259" key="2">
    <source>
        <dbReference type="PROSITE" id="PS51160"/>
    </source>
</evidence>
<dbReference type="OrthoDB" id="9810929at2"/>
<gene>
    <name evidence="4" type="primary">hypF_1</name>
    <name evidence="4" type="ORF">BN971_03854</name>
</gene>
<dbReference type="PROSITE" id="PS51464">
    <property type="entry name" value="SIS"/>
    <property type="match status" value="1"/>
</dbReference>
<organism evidence="4 5">
    <name type="scientific">Mycobacterium bohemicum DSM 44277</name>
    <dbReference type="NCBI Taxonomy" id="1236609"/>
    <lineage>
        <taxon>Bacteria</taxon>
        <taxon>Bacillati</taxon>
        <taxon>Actinomycetota</taxon>
        <taxon>Actinomycetes</taxon>
        <taxon>Mycobacteriales</taxon>
        <taxon>Mycobacteriaceae</taxon>
        <taxon>Mycobacterium</taxon>
    </lineage>
</organism>
<dbReference type="EC" id="3.6.1.7" evidence="1"/>
<dbReference type="GO" id="GO:0003998">
    <property type="term" value="F:acylphosphatase activity"/>
    <property type="evidence" value="ECO:0007669"/>
    <property type="project" value="UniProtKB-EC"/>
</dbReference>
<dbReference type="InterPro" id="IPR046348">
    <property type="entry name" value="SIS_dom_sf"/>
</dbReference>
<dbReference type="Gene3D" id="3.90.870.50">
    <property type="match status" value="1"/>
</dbReference>
<dbReference type="Proteomes" id="UP000198875">
    <property type="component" value="Unassembled WGS sequence"/>
</dbReference>
<dbReference type="Pfam" id="PF07503">
    <property type="entry name" value="zf-HYPF"/>
    <property type="match status" value="2"/>
</dbReference>
<dbReference type="GO" id="GO:0016743">
    <property type="term" value="F:carboxyl- or carbamoyltransferase activity"/>
    <property type="evidence" value="ECO:0007669"/>
    <property type="project" value="TreeGrafter"/>
</dbReference>
<comment type="catalytic activity">
    <reaction evidence="1">
        <text>an acyl phosphate + H2O = a carboxylate + phosphate + H(+)</text>
        <dbReference type="Rhea" id="RHEA:14965"/>
        <dbReference type="ChEBI" id="CHEBI:15377"/>
        <dbReference type="ChEBI" id="CHEBI:15378"/>
        <dbReference type="ChEBI" id="CHEBI:29067"/>
        <dbReference type="ChEBI" id="CHEBI:43474"/>
        <dbReference type="ChEBI" id="CHEBI:59918"/>
        <dbReference type="EC" id="3.6.1.7"/>
    </reaction>
</comment>
<dbReference type="SUPFAM" id="SSF53697">
    <property type="entry name" value="SIS domain"/>
    <property type="match status" value="1"/>
</dbReference>
<dbReference type="InterPro" id="IPR001792">
    <property type="entry name" value="Acylphosphatase-like_dom"/>
</dbReference>
<dbReference type="SUPFAM" id="SSF54975">
    <property type="entry name" value="Acylphosphatase/BLUF domain-like"/>
    <property type="match status" value="1"/>
</dbReference>
<feature type="domain" description="Acylphosphatase-like" evidence="2">
    <location>
        <begin position="18"/>
        <end position="106"/>
    </location>
</feature>
<dbReference type="AlphaFoldDB" id="A0A0U0WE12"/>
<dbReference type="InterPro" id="IPR036046">
    <property type="entry name" value="Acylphosphatase-like_dom_sf"/>
</dbReference>
<feature type="domain" description="SIS" evidence="3">
    <location>
        <begin position="224"/>
        <end position="316"/>
    </location>
</feature>
<dbReference type="GO" id="GO:1901135">
    <property type="term" value="P:carbohydrate derivative metabolic process"/>
    <property type="evidence" value="ECO:0007669"/>
    <property type="project" value="InterPro"/>
</dbReference>
<evidence type="ECO:0000313" key="5">
    <source>
        <dbReference type="Proteomes" id="UP000198875"/>
    </source>
</evidence>
<dbReference type="PROSITE" id="PS00150">
    <property type="entry name" value="ACYLPHOSPHATASE_1"/>
    <property type="match status" value="1"/>
</dbReference>
<dbReference type="EMBL" id="CSTD01000004">
    <property type="protein sequence ID" value="CPR12555.1"/>
    <property type="molecule type" value="Genomic_DNA"/>
</dbReference>
<dbReference type="GO" id="GO:0008270">
    <property type="term" value="F:zinc ion binding"/>
    <property type="evidence" value="ECO:0007669"/>
    <property type="project" value="InterPro"/>
</dbReference>
<dbReference type="PANTHER" id="PTHR42959:SF1">
    <property type="entry name" value="CARBAMOYLTRANSFERASE HYPF"/>
    <property type="match status" value="1"/>
</dbReference>
<sequence>MTRSPLLLRSGPPDTEVRQRVTVTGVVQGVGFRPFVHRIAGELGLAGFVGNDSGAVFLEVQGARERVSEFVRRLRAQAPPLARIDGIRVVEVPADGTGDRGFRIVASRTISGPSTPIPPDVAVCGDCVGELFDPRDRRHRHPFITCTNCGPRFTIIRELPYDRPATTMAAFTMCRRCATEYHDPADRRFHAQPIACPECGPSLWFSSPTGRVCGSDRALAAAQRARQLIARSAAGDIAIAMSTSGNSPNLLAGLAEARRRGLFTVGFAGYDGGAFAQSPHVDACFVVRSQSVHRIQEAQALLGYRLWLAVHERLGDEDAGAA</sequence>
<reference evidence="4 5" key="1">
    <citation type="submission" date="2015-03" db="EMBL/GenBank/DDBJ databases">
        <authorList>
            <person name="Murphy D."/>
        </authorList>
    </citation>
    <scope>NUCLEOTIDE SEQUENCE [LARGE SCALE GENOMIC DNA]</scope>
    <source>
        <strain evidence="4 5">DSM 44277</strain>
    </source>
</reference>
<dbReference type="InterPro" id="IPR051060">
    <property type="entry name" value="Carbamoyltrans_HypF-like"/>
</dbReference>
<proteinExistence type="predicted"/>
<dbReference type="InterPro" id="IPR011125">
    <property type="entry name" value="Znf_HypF"/>
</dbReference>
<dbReference type="Pfam" id="PF00708">
    <property type="entry name" value="Acylphosphatase"/>
    <property type="match status" value="1"/>
</dbReference>
<dbReference type="InterPro" id="IPR017968">
    <property type="entry name" value="Acylphosphatase_CS"/>
</dbReference>